<feature type="domain" description="Secretion system C-terminal sorting" evidence="3">
    <location>
        <begin position="266"/>
        <end position="334"/>
    </location>
</feature>
<evidence type="ECO:0000313" key="5">
    <source>
        <dbReference type="Proteomes" id="UP001180481"/>
    </source>
</evidence>
<evidence type="ECO:0000256" key="1">
    <source>
        <dbReference type="ARBA" id="ARBA00022729"/>
    </source>
</evidence>
<name>A0ABY9R7T6_9FLAO</name>
<evidence type="ECO:0000259" key="3">
    <source>
        <dbReference type="Pfam" id="PF18962"/>
    </source>
</evidence>
<feature type="signal peptide" evidence="2">
    <location>
        <begin position="1"/>
        <end position="20"/>
    </location>
</feature>
<accession>A0ABY9R7T6</accession>
<feature type="chain" id="PRO_5047156181" evidence="2">
    <location>
        <begin position="21"/>
        <end position="336"/>
    </location>
</feature>
<dbReference type="EMBL" id="CP133721">
    <property type="protein sequence ID" value="WMW77330.1"/>
    <property type="molecule type" value="Genomic_DNA"/>
</dbReference>
<evidence type="ECO:0000313" key="4">
    <source>
        <dbReference type="EMBL" id="WMW77330.1"/>
    </source>
</evidence>
<keyword evidence="1 2" id="KW-0732">Signal</keyword>
<gene>
    <name evidence="4" type="ORF">RF683_07480</name>
</gene>
<sequence length="336" mass="36455">MKKILPYLILCFCTMELVNAQILSAENFESLTIGNICTATDGITVGQGGYYALNGTTTDYQIVDGGTTTGKILQMYGPNVASPPTFNLFKNDLPALWSTRTVGNNIIEIEVDLYTGGATTSKNVQILFLYDATGSKVLVGFAFVPETKELLGNANYNNAGAINNYTFYLASGGLYMPANTWVRIGMSYNKTNGLVLWKAPGMASASGVIGAAPGTDPNQLKFIIDSFTGNTLSFPCKWNDLSVKATNTSTLLSEESFTLLENNVVLFPNPTSGEVSLTTNFNNDITRILITDCNGRIIKVLNGYVEKIDFSSFLAGIYFVAIETTSNKEVRKIIKR</sequence>
<reference evidence="4" key="1">
    <citation type="submission" date="2023-09" db="EMBL/GenBank/DDBJ databases">
        <title>Flavobacterium sp. 20NA77.7 isolated from freshwater.</title>
        <authorList>
            <person name="Le V."/>
            <person name="Ko S.-R."/>
            <person name="Ahn C.-Y."/>
            <person name="Oh H.-M."/>
        </authorList>
    </citation>
    <scope>NUCLEOTIDE SEQUENCE</scope>
    <source>
        <strain evidence="4">20NA77.7</strain>
    </source>
</reference>
<organism evidence="4 5">
    <name type="scientific">Flavobacterium nakdongensis</name>
    <dbReference type="NCBI Taxonomy" id="3073563"/>
    <lineage>
        <taxon>Bacteria</taxon>
        <taxon>Pseudomonadati</taxon>
        <taxon>Bacteroidota</taxon>
        <taxon>Flavobacteriia</taxon>
        <taxon>Flavobacteriales</taxon>
        <taxon>Flavobacteriaceae</taxon>
        <taxon>Flavobacterium</taxon>
    </lineage>
</organism>
<dbReference type="RefSeq" id="WP_309531707.1">
    <property type="nucleotide sequence ID" value="NZ_CP133721.1"/>
</dbReference>
<dbReference type="InterPro" id="IPR026444">
    <property type="entry name" value="Secre_tail"/>
</dbReference>
<dbReference type="NCBIfam" id="TIGR04183">
    <property type="entry name" value="Por_Secre_tail"/>
    <property type="match status" value="1"/>
</dbReference>
<proteinExistence type="predicted"/>
<dbReference type="Proteomes" id="UP001180481">
    <property type="component" value="Chromosome"/>
</dbReference>
<protein>
    <submittedName>
        <fullName evidence="4">T9SS type A sorting domain-containing protein</fullName>
    </submittedName>
</protein>
<keyword evidence="5" id="KW-1185">Reference proteome</keyword>
<evidence type="ECO:0000256" key="2">
    <source>
        <dbReference type="SAM" id="SignalP"/>
    </source>
</evidence>
<dbReference type="Pfam" id="PF18962">
    <property type="entry name" value="Por_Secre_tail"/>
    <property type="match status" value="1"/>
</dbReference>